<dbReference type="InterPro" id="IPR029039">
    <property type="entry name" value="Flavoprotein-like_sf"/>
</dbReference>
<dbReference type="GO" id="GO:0010181">
    <property type="term" value="F:FMN binding"/>
    <property type="evidence" value="ECO:0007669"/>
    <property type="project" value="InterPro"/>
</dbReference>
<evidence type="ECO:0000256" key="1">
    <source>
        <dbReference type="ARBA" id="ARBA00007121"/>
    </source>
</evidence>
<keyword evidence="4" id="KW-1185">Reference proteome</keyword>
<dbReference type="InterPro" id="IPR036866">
    <property type="entry name" value="RibonucZ/Hydroxyglut_hydro"/>
</dbReference>
<dbReference type="GO" id="GO:0009055">
    <property type="term" value="F:electron transfer activity"/>
    <property type="evidence" value="ECO:0007669"/>
    <property type="project" value="InterPro"/>
</dbReference>
<dbReference type="SMART" id="SM00849">
    <property type="entry name" value="Lactamase_B"/>
    <property type="match status" value="1"/>
</dbReference>
<dbReference type="PANTHER" id="PTHR43717">
    <property type="entry name" value="ANAEROBIC NITRIC OXIDE REDUCTASE FLAVORUBREDOXIN"/>
    <property type="match status" value="1"/>
</dbReference>
<dbReference type="Pfam" id="PF00258">
    <property type="entry name" value="Flavodoxin_1"/>
    <property type="match status" value="1"/>
</dbReference>
<proteinExistence type="inferred from homology"/>
<evidence type="ECO:0000313" key="4">
    <source>
        <dbReference type="Proteomes" id="UP000623269"/>
    </source>
</evidence>
<dbReference type="InterPro" id="IPR016440">
    <property type="entry name" value="Rubredoxin-O_OxRdtase"/>
</dbReference>
<dbReference type="InterPro" id="IPR045761">
    <property type="entry name" value="ODP_dom"/>
</dbReference>
<evidence type="ECO:0000259" key="2">
    <source>
        <dbReference type="PROSITE" id="PS50902"/>
    </source>
</evidence>
<reference evidence="3" key="1">
    <citation type="submission" date="2020-12" db="EMBL/GenBank/DDBJ databases">
        <title>M. sibirica DSM 26468T genome.</title>
        <authorList>
            <person name="Thieme N."/>
            <person name="Rettenmaier R."/>
            <person name="Zverlov V."/>
            <person name="Liebl W."/>
        </authorList>
    </citation>
    <scope>NUCLEOTIDE SEQUENCE</scope>
    <source>
        <strain evidence="3">DSM 26468</strain>
    </source>
</reference>
<dbReference type="RefSeq" id="WP_197662091.1">
    <property type="nucleotide sequence ID" value="NZ_JAEAGR010000014.1"/>
</dbReference>
<evidence type="ECO:0000313" key="3">
    <source>
        <dbReference type="EMBL" id="MBH1941849.1"/>
    </source>
</evidence>
<dbReference type="InterPro" id="IPR008254">
    <property type="entry name" value="Flavodoxin/NO_synth"/>
</dbReference>
<comment type="similarity">
    <text evidence="1">In the N-terminal section; belongs to the zinc metallo-hydrolase group 3 family.</text>
</comment>
<dbReference type="InterPro" id="IPR001279">
    <property type="entry name" value="Metallo-B-lactamas"/>
</dbReference>
<dbReference type="Gene3D" id="3.60.15.10">
    <property type="entry name" value="Ribonuclease Z/Hydroxyacylglutathione hydrolase-like"/>
    <property type="match status" value="1"/>
</dbReference>
<dbReference type="Gene3D" id="3.40.50.360">
    <property type="match status" value="1"/>
</dbReference>
<organism evidence="3 4">
    <name type="scientific">Mobilitalea sibirica</name>
    <dbReference type="NCBI Taxonomy" id="1462919"/>
    <lineage>
        <taxon>Bacteria</taxon>
        <taxon>Bacillati</taxon>
        <taxon>Bacillota</taxon>
        <taxon>Clostridia</taxon>
        <taxon>Lachnospirales</taxon>
        <taxon>Lachnospiraceae</taxon>
        <taxon>Mobilitalea</taxon>
    </lineage>
</organism>
<dbReference type="SUPFAM" id="SSF56281">
    <property type="entry name" value="Metallo-hydrolase/oxidoreductase"/>
    <property type="match status" value="1"/>
</dbReference>
<dbReference type="GO" id="GO:0046872">
    <property type="term" value="F:metal ion binding"/>
    <property type="evidence" value="ECO:0007669"/>
    <property type="project" value="InterPro"/>
</dbReference>
<dbReference type="PROSITE" id="PS50902">
    <property type="entry name" value="FLAVODOXIN_LIKE"/>
    <property type="match status" value="1"/>
</dbReference>
<accession>A0A8J7H5U2</accession>
<dbReference type="EMBL" id="JAEAGR010000014">
    <property type="protein sequence ID" value="MBH1941849.1"/>
    <property type="molecule type" value="Genomic_DNA"/>
</dbReference>
<dbReference type="CDD" id="cd07709">
    <property type="entry name" value="flavodiiron_proteins_MBL-fold"/>
    <property type="match status" value="1"/>
</dbReference>
<dbReference type="PANTHER" id="PTHR43717:SF1">
    <property type="entry name" value="ANAEROBIC NITRIC OXIDE REDUCTASE FLAVORUBREDOXIN"/>
    <property type="match status" value="1"/>
</dbReference>
<dbReference type="AlphaFoldDB" id="A0A8J7H5U2"/>
<dbReference type="GO" id="GO:0016651">
    <property type="term" value="F:oxidoreductase activity, acting on NAD(P)H"/>
    <property type="evidence" value="ECO:0007669"/>
    <property type="project" value="UniProtKB-ARBA"/>
</dbReference>
<dbReference type="PIRSF" id="PIRSF005243">
    <property type="entry name" value="ROO"/>
    <property type="match status" value="1"/>
</dbReference>
<sequence length="406" mass="46416">MHCVHEISPNIYWVGGNDRRLERFENMFPLPNGVSYNSYLIMDEKTALIDTVDEAISALYLENVTHVLGSRKLDYLVINHMEPDHCANIEEIVRRFPEIQVIGNPKTFQYFRQYYSLDMSSNYLEVNEGQEISLGEHTLRFYMAPMVHWPEVMFTYEISKGVLFAADAFGSFGAISGNLFADEVEFDNVFLDEARRYYSNIVGRYGSQVQAILKKLAGAEINMLCSLHGLIWRGDKIPYILDKYDKWSRYLPEKKGVVLIYASMYGNTENAMNALAIKLSKRGVKDMRMYDVSKTHPSYIISDIWKYSHMVIGSPTYNMHLYFVMDSLLRELAVLGIKNRKAALIGNHTWSSSAIKGMLEIVEGMKGGVEVIGTPLDIRSTLKPEREPELDELADAIYASLIELED</sequence>
<dbReference type="Proteomes" id="UP000623269">
    <property type="component" value="Unassembled WGS sequence"/>
</dbReference>
<dbReference type="Pfam" id="PF19583">
    <property type="entry name" value="ODP"/>
    <property type="match status" value="1"/>
</dbReference>
<dbReference type="SUPFAM" id="SSF52218">
    <property type="entry name" value="Flavoproteins"/>
    <property type="match status" value="1"/>
</dbReference>
<protein>
    <submittedName>
        <fullName evidence="3">FprA family A-type flavoprotein</fullName>
    </submittedName>
</protein>
<feature type="domain" description="Flavodoxin-like" evidence="2">
    <location>
        <begin position="257"/>
        <end position="398"/>
    </location>
</feature>
<name>A0A8J7H5U2_9FIRM</name>
<gene>
    <name evidence="3" type="ORF">I5677_13180</name>
</gene>
<comment type="caution">
    <text evidence="3">The sequence shown here is derived from an EMBL/GenBank/DDBJ whole genome shotgun (WGS) entry which is preliminary data.</text>
</comment>